<dbReference type="PANTHER" id="PTHR11469">
    <property type="entry name" value="GLUCOSE-6-PHOSPHATE ISOMERASE"/>
    <property type="match status" value="1"/>
</dbReference>
<dbReference type="GO" id="GO:0005829">
    <property type="term" value="C:cytosol"/>
    <property type="evidence" value="ECO:0007669"/>
    <property type="project" value="TreeGrafter"/>
</dbReference>
<comment type="similarity">
    <text evidence="2 9">Belongs to the GPI family.</text>
</comment>
<dbReference type="PROSITE" id="PS00174">
    <property type="entry name" value="P_GLUCOSE_ISOMERASE_2"/>
    <property type="match status" value="1"/>
</dbReference>
<name>A0A923SR08_9FIRM</name>
<keyword evidence="7 9" id="KW-0413">Isomerase</keyword>
<dbReference type="AlphaFoldDB" id="A0A923SR08"/>
<dbReference type="GO" id="GO:0006094">
    <property type="term" value="P:gluconeogenesis"/>
    <property type="evidence" value="ECO:0007669"/>
    <property type="project" value="UniProtKB-KW"/>
</dbReference>
<protein>
    <recommendedName>
        <fullName evidence="3 9">Glucose-6-phosphate isomerase</fullName>
        <ecNumber evidence="3 9">5.3.1.9</ecNumber>
    </recommendedName>
</protein>
<comment type="catalytic activity">
    <reaction evidence="8 9">
        <text>alpha-D-glucose 6-phosphate = beta-D-fructose 6-phosphate</text>
        <dbReference type="Rhea" id="RHEA:11816"/>
        <dbReference type="ChEBI" id="CHEBI:57634"/>
        <dbReference type="ChEBI" id="CHEBI:58225"/>
        <dbReference type="EC" id="5.3.1.9"/>
    </reaction>
</comment>
<dbReference type="InterPro" id="IPR046348">
    <property type="entry name" value="SIS_dom_sf"/>
</dbReference>
<dbReference type="Gene3D" id="3.40.50.10490">
    <property type="entry name" value="Glucose-6-phosphate isomerase like protein, domain 1"/>
    <property type="match status" value="2"/>
</dbReference>
<evidence type="ECO:0000256" key="9">
    <source>
        <dbReference type="RuleBase" id="RU000612"/>
    </source>
</evidence>
<dbReference type="InterPro" id="IPR035482">
    <property type="entry name" value="SIS_PGI_2"/>
</dbReference>
<dbReference type="GO" id="GO:0006096">
    <property type="term" value="P:glycolytic process"/>
    <property type="evidence" value="ECO:0007669"/>
    <property type="project" value="UniProtKB-KW"/>
</dbReference>
<accession>A0A923SR08</accession>
<evidence type="ECO:0000256" key="6">
    <source>
        <dbReference type="ARBA" id="ARBA00023152"/>
    </source>
</evidence>
<organism evidence="10 11">
    <name type="scientific">Zhenpiania hominis</name>
    <dbReference type="NCBI Taxonomy" id="2763644"/>
    <lineage>
        <taxon>Bacteria</taxon>
        <taxon>Bacillati</taxon>
        <taxon>Bacillota</taxon>
        <taxon>Clostridia</taxon>
        <taxon>Peptostreptococcales</taxon>
        <taxon>Anaerovoracaceae</taxon>
        <taxon>Zhenpiania</taxon>
    </lineage>
</organism>
<evidence type="ECO:0000256" key="3">
    <source>
        <dbReference type="ARBA" id="ARBA00011952"/>
    </source>
</evidence>
<dbReference type="GO" id="GO:0048029">
    <property type="term" value="F:monosaccharide binding"/>
    <property type="evidence" value="ECO:0007669"/>
    <property type="project" value="TreeGrafter"/>
</dbReference>
<dbReference type="Pfam" id="PF00342">
    <property type="entry name" value="PGI"/>
    <property type="match status" value="2"/>
</dbReference>
<evidence type="ECO:0000313" key="11">
    <source>
        <dbReference type="Proteomes" id="UP000602647"/>
    </source>
</evidence>
<dbReference type="CDD" id="cd05015">
    <property type="entry name" value="SIS_PGI_1"/>
    <property type="match status" value="1"/>
</dbReference>
<keyword evidence="6 9" id="KW-0324">Glycolysis</keyword>
<dbReference type="InterPro" id="IPR018189">
    <property type="entry name" value="Phosphoglucose_isomerase_CS"/>
</dbReference>
<dbReference type="Proteomes" id="UP000602647">
    <property type="component" value="Unassembled WGS sequence"/>
</dbReference>
<keyword evidence="4 9" id="KW-0312">Gluconeogenesis</keyword>
<comment type="caution">
    <text evidence="10">The sequence shown here is derived from an EMBL/GenBank/DDBJ whole genome shotgun (WGS) entry which is preliminary data.</text>
</comment>
<evidence type="ECO:0000256" key="4">
    <source>
        <dbReference type="ARBA" id="ARBA00022432"/>
    </source>
</evidence>
<evidence type="ECO:0000256" key="2">
    <source>
        <dbReference type="ARBA" id="ARBA00006604"/>
    </source>
</evidence>
<dbReference type="FunFam" id="3.40.50.10490:FF:000016">
    <property type="entry name" value="Glucose-6-phosphate isomerase"/>
    <property type="match status" value="1"/>
</dbReference>
<comment type="pathway">
    <text evidence="1 9">Carbohydrate degradation; glycolysis; D-glyceraldehyde 3-phosphate and glycerone phosphate from D-glucose: step 2/4.</text>
</comment>
<evidence type="ECO:0000256" key="1">
    <source>
        <dbReference type="ARBA" id="ARBA00004926"/>
    </source>
</evidence>
<proteinExistence type="inferred from homology"/>
<evidence type="ECO:0000256" key="8">
    <source>
        <dbReference type="ARBA" id="ARBA00029321"/>
    </source>
</evidence>
<keyword evidence="5" id="KW-0963">Cytoplasm</keyword>
<dbReference type="PROSITE" id="PS00765">
    <property type="entry name" value="P_GLUCOSE_ISOMERASE_1"/>
    <property type="match status" value="1"/>
</dbReference>
<evidence type="ECO:0000313" key="10">
    <source>
        <dbReference type="EMBL" id="MBC6680171.1"/>
    </source>
</evidence>
<evidence type="ECO:0000256" key="5">
    <source>
        <dbReference type="ARBA" id="ARBA00022490"/>
    </source>
</evidence>
<dbReference type="EMBL" id="JACRYT010000010">
    <property type="protein sequence ID" value="MBC6680171.1"/>
    <property type="molecule type" value="Genomic_DNA"/>
</dbReference>
<dbReference type="EC" id="5.3.1.9" evidence="3 9"/>
<dbReference type="InterPro" id="IPR001672">
    <property type="entry name" value="G6P_Isomerase"/>
</dbReference>
<dbReference type="GO" id="GO:0097367">
    <property type="term" value="F:carbohydrate derivative binding"/>
    <property type="evidence" value="ECO:0007669"/>
    <property type="project" value="InterPro"/>
</dbReference>
<dbReference type="NCBIfam" id="NF010697">
    <property type="entry name" value="PRK14097.1"/>
    <property type="match status" value="1"/>
</dbReference>
<dbReference type="PANTHER" id="PTHR11469:SF1">
    <property type="entry name" value="GLUCOSE-6-PHOSPHATE ISOMERASE"/>
    <property type="match status" value="1"/>
</dbReference>
<dbReference type="GO" id="GO:0004347">
    <property type="term" value="F:glucose-6-phosphate isomerase activity"/>
    <property type="evidence" value="ECO:0007669"/>
    <property type="project" value="UniProtKB-EC"/>
</dbReference>
<evidence type="ECO:0000256" key="7">
    <source>
        <dbReference type="ARBA" id="ARBA00023235"/>
    </source>
</evidence>
<dbReference type="SUPFAM" id="SSF53697">
    <property type="entry name" value="SIS domain"/>
    <property type="match status" value="1"/>
</dbReference>
<dbReference type="PRINTS" id="PR00662">
    <property type="entry name" value="G6PISOMERASE"/>
</dbReference>
<dbReference type="InterPro" id="IPR035476">
    <property type="entry name" value="SIS_PGI_1"/>
</dbReference>
<dbReference type="CDD" id="cd05016">
    <property type="entry name" value="SIS_PGI_2"/>
    <property type="match status" value="1"/>
</dbReference>
<dbReference type="PROSITE" id="PS51463">
    <property type="entry name" value="P_GLUCOSE_ISOMERASE_3"/>
    <property type="match status" value="1"/>
</dbReference>
<reference evidence="10" key="1">
    <citation type="submission" date="2020-08" db="EMBL/GenBank/DDBJ databases">
        <title>Genome public.</title>
        <authorList>
            <person name="Liu C."/>
            <person name="Sun Q."/>
        </authorList>
    </citation>
    <scope>NUCLEOTIDE SEQUENCE</scope>
    <source>
        <strain evidence="10">BX12</strain>
    </source>
</reference>
<sequence>MSMEIKVDLSKSGLTMEEIRQKKLEIDTALERLWSGKETFTGWVKLPLQQDKNEMERILNVSDIIRQQCELFIVIGIGGSYLGAKAAIDALGKAPDAPEVKFAGINLSATYHARLLEEMAAKEVCLCVISKSGTTVETTAAFNIFKEALIKKYGKAEAVKRIYAITDAENGALREETEREGYTSFVIPSDIGGRYSVLTPVGLLPIAVAGADIRSLMEGAEVMAASPDWDFDGPDYAAARYLLLQKGKSVEAIQHYEPDLKYFVEWIKQLFGESEGKEGTGLFPAGLELTADLHSMGQFLQQGSPIFFETVLNIEQSPVDLTVPEGPLKGKTMTQLNRAAMKGVIEAHSSAGTPVIRIDIPKLDAFYYGQLIYFFETTCAVTAMLMGVNPFDQPGVEAYKKEMKKEI</sequence>
<keyword evidence="11" id="KW-1185">Reference proteome</keyword>
<dbReference type="GO" id="GO:0051156">
    <property type="term" value="P:glucose 6-phosphate metabolic process"/>
    <property type="evidence" value="ECO:0007669"/>
    <property type="project" value="TreeGrafter"/>
</dbReference>
<gene>
    <name evidence="10" type="ORF">H9L42_10030</name>
</gene>